<proteinExistence type="predicted"/>
<sequence length="168" mass="18409">MLNVNLVSTPMECGLKLSKNDPNGEKVNPTLFKSLVGSLRYLTCTRSDILFAVGLGPGMKKSFILDAASRLPMLRSISLDLCDAGEGDFDLPHFAGKYSLSNVKISRCKLQAAKMHVRLPSRRGSEPACAQGNPSTCVEQHRPPEDSRERKNHIKSTLSNDFLSRCGC</sequence>
<evidence type="ECO:0000313" key="3">
    <source>
        <dbReference type="Proteomes" id="UP000596660"/>
    </source>
</evidence>
<feature type="compositionally biased region" description="Basic and acidic residues" evidence="1">
    <location>
        <begin position="139"/>
        <end position="149"/>
    </location>
</feature>
<reference evidence="2" key="2">
    <citation type="submission" date="2021-03" db="UniProtKB">
        <authorList>
            <consortium name="EnsemblPlants"/>
        </authorList>
    </citation>
    <scope>IDENTIFICATION</scope>
</reference>
<reference evidence="2" key="1">
    <citation type="journal article" date="2017" name="Nature">
        <title>The genome of Chenopodium quinoa.</title>
        <authorList>
            <person name="Jarvis D.E."/>
            <person name="Ho Y.S."/>
            <person name="Lightfoot D.J."/>
            <person name="Schmoeckel S.M."/>
            <person name="Li B."/>
            <person name="Borm T.J.A."/>
            <person name="Ohyanagi H."/>
            <person name="Mineta K."/>
            <person name="Michell C.T."/>
            <person name="Saber N."/>
            <person name="Kharbatia N.M."/>
            <person name="Rupper R.R."/>
            <person name="Sharp A.R."/>
            <person name="Dally N."/>
            <person name="Boughton B.A."/>
            <person name="Woo Y.H."/>
            <person name="Gao G."/>
            <person name="Schijlen E.G.W.M."/>
            <person name="Guo X."/>
            <person name="Momin A.A."/>
            <person name="Negrao S."/>
            <person name="Al-Babili S."/>
            <person name="Gehring C."/>
            <person name="Roessner U."/>
            <person name="Jung C."/>
            <person name="Murphy K."/>
            <person name="Arold S.T."/>
            <person name="Gojobori T."/>
            <person name="van der Linden C.G."/>
            <person name="van Loo E.N."/>
            <person name="Jellen E.N."/>
            <person name="Maughan P.J."/>
            <person name="Tester M."/>
        </authorList>
    </citation>
    <scope>NUCLEOTIDE SEQUENCE [LARGE SCALE GENOMIC DNA]</scope>
    <source>
        <strain evidence="2">cv. PI 614886</strain>
    </source>
</reference>
<dbReference type="EnsemblPlants" id="AUR62033535-RA">
    <property type="protein sequence ID" value="AUR62033535-RA:cds"/>
    <property type="gene ID" value="AUR62033535"/>
</dbReference>
<feature type="region of interest" description="Disordered" evidence="1">
    <location>
        <begin position="121"/>
        <end position="154"/>
    </location>
</feature>
<dbReference type="Proteomes" id="UP000596660">
    <property type="component" value="Unplaced"/>
</dbReference>
<dbReference type="AlphaFoldDB" id="A0A803MQI4"/>
<keyword evidence="3" id="KW-1185">Reference proteome</keyword>
<protein>
    <submittedName>
        <fullName evidence="2">Uncharacterized protein</fullName>
    </submittedName>
</protein>
<accession>A0A803MQI4</accession>
<evidence type="ECO:0000256" key="1">
    <source>
        <dbReference type="SAM" id="MobiDB-lite"/>
    </source>
</evidence>
<dbReference type="Gramene" id="AUR62033535-RA">
    <property type="protein sequence ID" value="AUR62033535-RA:cds"/>
    <property type="gene ID" value="AUR62033535"/>
</dbReference>
<organism evidence="2 3">
    <name type="scientific">Chenopodium quinoa</name>
    <name type="common">Quinoa</name>
    <dbReference type="NCBI Taxonomy" id="63459"/>
    <lineage>
        <taxon>Eukaryota</taxon>
        <taxon>Viridiplantae</taxon>
        <taxon>Streptophyta</taxon>
        <taxon>Embryophyta</taxon>
        <taxon>Tracheophyta</taxon>
        <taxon>Spermatophyta</taxon>
        <taxon>Magnoliopsida</taxon>
        <taxon>eudicotyledons</taxon>
        <taxon>Gunneridae</taxon>
        <taxon>Pentapetalae</taxon>
        <taxon>Caryophyllales</taxon>
        <taxon>Chenopodiaceae</taxon>
        <taxon>Chenopodioideae</taxon>
        <taxon>Atripliceae</taxon>
        <taxon>Chenopodium</taxon>
    </lineage>
</organism>
<name>A0A803MQI4_CHEQI</name>
<evidence type="ECO:0000313" key="2">
    <source>
        <dbReference type="EnsemblPlants" id="AUR62033535-RA:cds"/>
    </source>
</evidence>